<dbReference type="InterPro" id="IPR000415">
    <property type="entry name" value="Nitroreductase-like"/>
</dbReference>
<evidence type="ECO:0000256" key="2">
    <source>
        <dbReference type="ARBA" id="ARBA00007118"/>
    </source>
</evidence>
<dbReference type="Proteomes" id="UP001269375">
    <property type="component" value="Unassembled WGS sequence"/>
</dbReference>
<dbReference type="SUPFAM" id="SSF55469">
    <property type="entry name" value="FMN-dependent nitroreductase-like"/>
    <property type="match status" value="1"/>
</dbReference>
<dbReference type="CDD" id="cd02135">
    <property type="entry name" value="YdjA-like"/>
    <property type="match status" value="1"/>
</dbReference>
<dbReference type="InterPro" id="IPR029479">
    <property type="entry name" value="Nitroreductase"/>
</dbReference>
<evidence type="ECO:0000313" key="10">
    <source>
        <dbReference type="EMBL" id="MDR5896896.1"/>
    </source>
</evidence>
<name>A0ABU1GXW8_9GAMM</name>
<evidence type="ECO:0000256" key="4">
    <source>
        <dbReference type="ARBA" id="ARBA00022643"/>
    </source>
</evidence>
<evidence type="ECO:0000256" key="5">
    <source>
        <dbReference type="ARBA" id="ARBA00022857"/>
    </source>
</evidence>
<dbReference type="PANTHER" id="PTHR43821:SF1">
    <property type="entry name" value="NAD(P)H NITROREDUCTASE YDJA-RELATED"/>
    <property type="match status" value="1"/>
</dbReference>
<keyword evidence="5 8" id="KW-0521">NADP</keyword>
<feature type="domain" description="Nitroreductase" evidence="9">
    <location>
        <begin position="21"/>
        <end position="165"/>
    </location>
</feature>
<evidence type="ECO:0000256" key="7">
    <source>
        <dbReference type="ARBA" id="ARBA00023027"/>
    </source>
</evidence>
<dbReference type="PANTHER" id="PTHR43821">
    <property type="entry name" value="NAD(P)H NITROREDUCTASE YDJA-RELATED"/>
    <property type="match status" value="1"/>
</dbReference>
<reference evidence="10 11" key="1">
    <citation type="submission" date="2023-04" db="EMBL/GenBank/DDBJ databases">
        <title>A long-awaited taxogenomic arrangement of the family Halomonadaceae.</title>
        <authorList>
            <person name="De La Haba R."/>
            <person name="Chuvochina M."/>
            <person name="Wittouck S."/>
            <person name="Arahal D.R."/>
            <person name="Sanchez-Porro C."/>
            <person name="Hugenholtz P."/>
            <person name="Ventosa A."/>
        </authorList>
    </citation>
    <scope>NUCLEOTIDE SEQUENCE [LARGE SCALE GENOMIC DNA]</scope>
    <source>
        <strain evidence="10 11">DSM 22428</strain>
    </source>
</reference>
<keyword evidence="7 8" id="KW-0520">NAD</keyword>
<sequence>MNALTLLFERQSMGKLAWPEPTAAQIETLYRAALRAPDHGALTPWRLIEIRGENALGQLGDLLAEAERADTPDVDARRSEATRAKALRAPLVIAVVAAIKPGQPKIPNSEQLLSAGCAAHAILLAAHAQHLGAMWRTGPYAYHSVVHKGLGLGEHDVLVGFVYVGQPAGRTRDLTPRPLEDFVESWPSA</sequence>
<comment type="similarity">
    <text evidence="2 8">Belongs to the nitroreductase family.</text>
</comment>
<keyword evidence="4 8" id="KW-0288">FMN</keyword>
<dbReference type="PIRSF" id="PIRSF000232">
    <property type="entry name" value="YdjA"/>
    <property type="match status" value="1"/>
</dbReference>
<dbReference type="InterPro" id="IPR052530">
    <property type="entry name" value="NAD(P)H_nitroreductase"/>
</dbReference>
<organism evidence="10 11">
    <name type="scientific">Larsenimonas suaedae</name>
    <dbReference type="NCBI Taxonomy" id="1851019"/>
    <lineage>
        <taxon>Bacteria</taxon>
        <taxon>Pseudomonadati</taxon>
        <taxon>Pseudomonadota</taxon>
        <taxon>Gammaproteobacteria</taxon>
        <taxon>Oceanospirillales</taxon>
        <taxon>Halomonadaceae</taxon>
        <taxon>Larsenimonas</taxon>
    </lineage>
</organism>
<dbReference type="EC" id="1.-.-.-" evidence="8"/>
<keyword evidence="3 8" id="KW-0285">Flavoprotein</keyword>
<evidence type="ECO:0000256" key="8">
    <source>
        <dbReference type="PIRNR" id="PIRNR000232"/>
    </source>
</evidence>
<evidence type="ECO:0000259" key="9">
    <source>
        <dbReference type="Pfam" id="PF00881"/>
    </source>
</evidence>
<proteinExistence type="inferred from homology"/>
<dbReference type="Gene3D" id="3.40.109.10">
    <property type="entry name" value="NADH Oxidase"/>
    <property type="match status" value="1"/>
</dbReference>
<dbReference type="InterPro" id="IPR026021">
    <property type="entry name" value="YdjA-like"/>
</dbReference>
<evidence type="ECO:0000256" key="6">
    <source>
        <dbReference type="ARBA" id="ARBA00023002"/>
    </source>
</evidence>
<dbReference type="Pfam" id="PF00881">
    <property type="entry name" value="Nitroreductase"/>
    <property type="match status" value="1"/>
</dbReference>
<keyword evidence="6 8" id="KW-0560">Oxidoreductase</keyword>
<evidence type="ECO:0000256" key="1">
    <source>
        <dbReference type="ARBA" id="ARBA00001917"/>
    </source>
</evidence>
<evidence type="ECO:0000313" key="11">
    <source>
        <dbReference type="Proteomes" id="UP001269375"/>
    </source>
</evidence>
<comment type="cofactor">
    <cofactor evidence="1 8">
        <name>FMN</name>
        <dbReference type="ChEBI" id="CHEBI:58210"/>
    </cofactor>
</comment>
<accession>A0ABU1GXW8</accession>
<gene>
    <name evidence="10" type="ORF">QC825_12510</name>
</gene>
<dbReference type="EMBL" id="JARWAO010000007">
    <property type="protein sequence ID" value="MDR5896896.1"/>
    <property type="molecule type" value="Genomic_DNA"/>
</dbReference>
<comment type="caution">
    <text evidence="10">The sequence shown here is derived from an EMBL/GenBank/DDBJ whole genome shotgun (WGS) entry which is preliminary data.</text>
</comment>
<protein>
    <recommendedName>
        <fullName evidence="8">Putative NAD(P)H nitroreductase</fullName>
        <ecNumber evidence="8">1.-.-.-</ecNumber>
    </recommendedName>
</protein>
<keyword evidence="11" id="KW-1185">Reference proteome</keyword>
<evidence type="ECO:0000256" key="3">
    <source>
        <dbReference type="ARBA" id="ARBA00022630"/>
    </source>
</evidence>